<feature type="transmembrane region" description="Helical" evidence="8">
    <location>
        <begin position="269"/>
        <end position="287"/>
    </location>
</feature>
<evidence type="ECO:0000313" key="9">
    <source>
        <dbReference type="EMBL" id="ATQ44583.1"/>
    </source>
</evidence>
<dbReference type="GO" id="GO:0008643">
    <property type="term" value="P:carbohydrate transport"/>
    <property type="evidence" value="ECO:0007669"/>
    <property type="project" value="InterPro"/>
</dbReference>
<evidence type="ECO:0000313" key="10">
    <source>
        <dbReference type="Proteomes" id="UP000228945"/>
    </source>
</evidence>
<keyword evidence="4" id="KW-1003">Cell membrane</keyword>
<dbReference type="SUPFAM" id="SSF103473">
    <property type="entry name" value="MFS general substrate transporter"/>
    <property type="match status" value="1"/>
</dbReference>
<dbReference type="PANTHER" id="PTHR11328">
    <property type="entry name" value="MAJOR FACILITATOR SUPERFAMILY DOMAIN-CONTAINING PROTEIN"/>
    <property type="match status" value="1"/>
</dbReference>
<evidence type="ECO:0000256" key="3">
    <source>
        <dbReference type="ARBA" id="ARBA00022448"/>
    </source>
</evidence>
<feature type="transmembrane region" description="Helical" evidence="8">
    <location>
        <begin position="110"/>
        <end position="133"/>
    </location>
</feature>
<feature type="transmembrane region" description="Helical" evidence="8">
    <location>
        <begin position="299"/>
        <end position="318"/>
    </location>
</feature>
<dbReference type="EMBL" id="CP024201">
    <property type="protein sequence ID" value="ATQ44583.1"/>
    <property type="molecule type" value="Genomic_DNA"/>
</dbReference>
<name>A0A2D2B2W7_9CAUL</name>
<feature type="transmembrane region" description="Helical" evidence="8">
    <location>
        <begin position="181"/>
        <end position="203"/>
    </location>
</feature>
<dbReference type="AlphaFoldDB" id="A0A2D2B2W7"/>
<evidence type="ECO:0000256" key="4">
    <source>
        <dbReference type="ARBA" id="ARBA00022475"/>
    </source>
</evidence>
<feature type="transmembrane region" description="Helical" evidence="8">
    <location>
        <begin position="83"/>
        <end position="104"/>
    </location>
</feature>
<evidence type="ECO:0000256" key="2">
    <source>
        <dbReference type="ARBA" id="ARBA00009617"/>
    </source>
</evidence>
<dbReference type="InterPro" id="IPR039672">
    <property type="entry name" value="MFS_2"/>
</dbReference>
<dbReference type="PANTHER" id="PTHR11328:SF24">
    <property type="entry name" value="MAJOR FACILITATOR SUPERFAMILY (MFS) PROFILE DOMAIN-CONTAINING PROTEIN"/>
    <property type="match status" value="1"/>
</dbReference>
<evidence type="ECO:0000256" key="8">
    <source>
        <dbReference type="SAM" id="Phobius"/>
    </source>
</evidence>
<keyword evidence="6 8" id="KW-1133">Transmembrane helix</keyword>
<feature type="transmembrane region" description="Helical" evidence="8">
    <location>
        <begin position="154"/>
        <end position="175"/>
    </location>
</feature>
<organism evidence="9 10">
    <name type="scientific">Caulobacter mirabilis</name>
    <dbReference type="NCBI Taxonomy" id="69666"/>
    <lineage>
        <taxon>Bacteria</taxon>
        <taxon>Pseudomonadati</taxon>
        <taxon>Pseudomonadota</taxon>
        <taxon>Alphaproteobacteria</taxon>
        <taxon>Caulobacterales</taxon>
        <taxon>Caulobacteraceae</taxon>
        <taxon>Caulobacter</taxon>
    </lineage>
</organism>
<accession>A0A2D2B2W7</accession>
<proteinExistence type="inferred from homology"/>
<keyword evidence="10" id="KW-1185">Reference proteome</keyword>
<evidence type="ECO:0008006" key="11">
    <source>
        <dbReference type="Google" id="ProtNLM"/>
    </source>
</evidence>
<evidence type="ECO:0000256" key="1">
    <source>
        <dbReference type="ARBA" id="ARBA00004651"/>
    </source>
</evidence>
<dbReference type="GO" id="GO:0006814">
    <property type="term" value="P:sodium ion transport"/>
    <property type="evidence" value="ECO:0007669"/>
    <property type="project" value="InterPro"/>
</dbReference>
<dbReference type="OrthoDB" id="9764596at2"/>
<keyword evidence="7 8" id="KW-0472">Membrane</keyword>
<dbReference type="Gene3D" id="1.20.1250.20">
    <property type="entry name" value="MFS general substrate transporter like domains"/>
    <property type="match status" value="2"/>
</dbReference>
<dbReference type="RefSeq" id="WP_099623831.1">
    <property type="nucleotide sequence ID" value="NZ_CP024201.1"/>
</dbReference>
<dbReference type="GO" id="GO:0015293">
    <property type="term" value="F:symporter activity"/>
    <property type="evidence" value="ECO:0007669"/>
    <property type="project" value="InterPro"/>
</dbReference>
<dbReference type="KEGG" id="cmb:CSW64_20405"/>
<feature type="transmembrane region" description="Helical" evidence="8">
    <location>
        <begin position="236"/>
        <end position="257"/>
    </location>
</feature>
<feature type="transmembrane region" description="Helical" evidence="8">
    <location>
        <begin position="12"/>
        <end position="36"/>
    </location>
</feature>
<comment type="subcellular location">
    <subcellularLocation>
        <location evidence="1">Cell membrane</location>
        <topology evidence="1">Multi-pass membrane protein</topology>
    </subcellularLocation>
</comment>
<reference evidence="9 10" key="1">
    <citation type="submission" date="2017-10" db="EMBL/GenBank/DDBJ databases">
        <title>Genome sequence of Caulobacter mirabilis FWC38.</title>
        <authorList>
            <person name="Fiebig A."/>
            <person name="Crosson S."/>
        </authorList>
    </citation>
    <scope>NUCLEOTIDE SEQUENCE [LARGE SCALE GENOMIC DNA]</scope>
    <source>
        <strain evidence="9 10">FWC 38</strain>
    </source>
</reference>
<dbReference type="GO" id="GO:0005886">
    <property type="term" value="C:plasma membrane"/>
    <property type="evidence" value="ECO:0007669"/>
    <property type="project" value="UniProtKB-SubCell"/>
</dbReference>
<evidence type="ECO:0000256" key="6">
    <source>
        <dbReference type="ARBA" id="ARBA00022989"/>
    </source>
</evidence>
<evidence type="ECO:0000256" key="7">
    <source>
        <dbReference type="ARBA" id="ARBA00023136"/>
    </source>
</evidence>
<feature type="transmembrane region" description="Helical" evidence="8">
    <location>
        <begin position="402"/>
        <end position="422"/>
    </location>
</feature>
<dbReference type="InterPro" id="IPR018043">
    <property type="entry name" value="Na/Gal_symport_CS"/>
</dbReference>
<evidence type="ECO:0000256" key="5">
    <source>
        <dbReference type="ARBA" id="ARBA00022692"/>
    </source>
</evidence>
<protein>
    <recommendedName>
        <fullName evidence="11">MFS transporter</fullName>
    </recommendedName>
</protein>
<dbReference type="Pfam" id="PF13347">
    <property type="entry name" value="MFS_2"/>
    <property type="match status" value="1"/>
</dbReference>
<keyword evidence="3" id="KW-0813">Transport</keyword>
<feature type="transmembrane region" description="Helical" evidence="8">
    <location>
        <begin position="376"/>
        <end position="396"/>
    </location>
</feature>
<gene>
    <name evidence="9" type="ORF">CSW64_20405</name>
</gene>
<comment type="similarity">
    <text evidence="2">Belongs to the sodium:galactoside symporter (TC 2.A.2) family.</text>
</comment>
<dbReference type="Proteomes" id="UP000228945">
    <property type="component" value="Chromosome"/>
</dbReference>
<dbReference type="PROSITE" id="PS00872">
    <property type="entry name" value="NA_GALACTOSIDE_SYMP"/>
    <property type="match status" value="1"/>
</dbReference>
<feature type="transmembrane region" description="Helical" evidence="8">
    <location>
        <begin position="42"/>
        <end position="62"/>
    </location>
</feature>
<dbReference type="InterPro" id="IPR036259">
    <property type="entry name" value="MFS_trans_sf"/>
</dbReference>
<sequence length="434" mass="45032">MTAFPRLRRPEVLAYAAGSFGTGVFSTVPTVLLLYFCTEVLRIAPGWAAALVFLPKVWAIVWDPFVGAWSDRTAGPLGRRRPFLIAGAVGVAVAFVAVFTPPSIGAVGLLAWTAASYFALATLYSLFAVPYVAIPAEIGQDAAERSRLVSWRMAVAMIGVMAGAGVAPLVVEAAGGGRAGYAVMSLTIAAVCALAMTGPVLMLRHRDIALPRPTGPQPSLWSQLGRAFRHQRFRRLALAYVIQLCAVGAVSAAIPYLVIKAFGRSEGDIGLAMLAMLGATTLAVPVWSWIGRRIGETRALGMAVVAFALSAGGLGWAAHTHLAWAAALPLFAFAGLPFAGMQVLPYTLVADLIHAEAHDSGDEGVFTGVWTATEKLGLALGPALVGLALNLVHGRIDGLAKLAAVAPGVLALASLPFLFAAARGAAPLQPKAAA</sequence>
<keyword evidence="5 8" id="KW-0812">Transmembrane</keyword>